<dbReference type="Gene3D" id="3.40.50.10810">
    <property type="entry name" value="Tandem AAA-ATPase domain"/>
    <property type="match status" value="1"/>
</dbReference>
<dbReference type="GeneID" id="8245677"/>
<feature type="domain" description="Helicase C-terminal" evidence="4">
    <location>
        <begin position="608"/>
        <end position="759"/>
    </location>
</feature>
<dbReference type="eggNOG" id="KOG0389">
    <property type="taxonomic scope" value="Eukaryota"/>
</dbReference>
<dbReference type="PANTHER" id="PTHR10799">
    <property type="entry name" value="SNF2/RAD54 HELICASE FAMILY"/>
    <property type="match status" value="1"/>
</dbReference>
<dbReference type="SMART" id="SM00490">
    <property type="entry name" value="HELICc"/>
    <property type="match status" value="1"/>
</dbReference>
<dbReference type="OMA" id="NKVMIRN"/>
<dbReference type="GO" id="GO:0005524">
    <property type="term" value="F:ATP binding"/>
    <property type="evidence" value="ECO:0007669"/>
    <property type="project" value="InterPro"/>
</dbReference>
<dbReference type="PROSITE" id="PS51192">
    <property type="entry name" value="HELICASE_ATP_BIND_1"/>
    <property type="match status" value="1"/>
</dbReference>
<dbReference type="KEGG" id="mis:MICPUN_60953"/>
<dbReference type="InterPro" id="IPR001650">
    <property type="entry name" value="Helicase_C-like"/>
</dbReference>
<feature type="domain" description="Helicase ATP-binding" evidence="3">
    <location>
        <begin position="203"/>
        <end position="393"/>
    </location>
</feature>
<evidence type="ECO:0000259" key="3">
    <source>
        <dbReference type="PROSITE" id="PS51192"/>
    </source>
</evidence>
<evidence type="ECO:0000256" key="1">
    <source>
        <dbReference type="ARBA" id="ARBA00022801"/>
    </source>
</evidence>
<feature type="compositionally biased region" description="Low complexity" evidence="2">
    <location>
        <begin position="22"/>
        <end position="32"/>
    </location>
</feature>
<dbReference type="Gene3D" id="3.40.50.300">
    <property type="entry name" value="P-loop containing nucleotide triphosphate hydrolases"/>
    <property type="match status" value="1"/>
</dbReference>
<gene>
    <name evidence="5" type="ORF">MICPUN_60953</name>
</gene>
<dbReference type="Pfam" id="PF00271">
    <property type="entry name" value="Helicase_C"/>
    <property type="match status" value="1"/>
</dbReference>
<feature type="compositionally biased region" description="Acidic residues" evidence="2">
    <location>
        <begin position="90"/>
        <end position="103"/>
    </location>
</feature>
<feature type="compositionally biased region" description="Gly residues" evidence="2">
    <location>
        <begin position="503"/>
        <end position="513"/>
    </location>
</feature>
<dbReference type="AlphaFoldDB" id="C1FGP8"/>
<dbReference type="PROSITE" id="PS51194">
    <property type="entry name" value="HELICASE_CTER"/>
    <property type="match status" value="1"/>
</dbReference>
<evidence type="ECO:0000313" key="5">
    <source>
        <dbReference type="EMBL" id="ACO69579.1"/>
    </source>
</evidence>
<feature type="region of interest" description="Disordered" evidence="2">
    <location>
        <begin position="463"/>
        <end position="513"/>
    </location>
</feature>
<organism evidence="5 6">
    <name type="scientific">Micromonas commoda (strain RCC299 / NOUM17 / CCMP2709)</name>
    <name type="common">Picoplanktonic green alga</name>
    <dbReference type="NCBI Taxonomy" id="296587"/>
    <lineage>
        <taxon>Eukaryota</taxon>
        <taxon>Viridiplantae</taxon>
        <taxon>Chlorophyta</taxon>
        <taxon>Mamiellophyceae</taxon>
        <taxon>Mamiellales</taxon>
        <taxon>Mamiellaceae</taxon>
        <taxon>Micromonas</taxon>
    </lineage>
</organism>
<dbReference type="InterPro" id="IPR038718">
    <property type="entry name" value="SNF2-like_sf"/>
</dbReference>
<protein>
    <submittedName>
        <fullName evidence="5">SNF2 super family</fullName>
    </submittedName>
</protein>
<dbReference type="InterPro" id="IPR049730">
    <property type="entry name" value="SNF2/RAD54-like_C"/>
</dbReference>
<sequence>MSTVRIKRKHVLDSDSDDDDAPSASVAVASVSNGSSEKENAGVAPVGPPAATEATGQMFKKRLTKKAASAPPREVVVIDDGPGTAAAAAADDDVIVVDDDDDAPQPQPRANEGDDVVIEDDIDEPDQALVECAKISRRLRRALGADDDAKGKSDGPLSPGAFHAPGGRRKLVTARDVAAVAGEGSLANGLKPYQMVGVNFLLLLDEQDVPGAILADEMGLGKTAQTIAYLACSRAANPRRSRDEPALVVAPASLLENWRRELAQWAPALRVGFYHGAQSQHEVRSAAEAWSSGPRGDGRVASGGGAFDVVIACYSIFERDSSDSKEKRAWLRSLNYSHLVLDEAHLVKNRQTQRARRLDAVATKARRRVLLTGTPLQNNLGELESLIHLVLPGLLEEGALGGEDGNEDDACELVRAHRLARVKEILRPFILRRLKEDVAKELIPKTQEKRVVEMGDAQRRQYAAAVEAARNERRRARNEAASSKSSSGGGGGGLPSVGDADSPGGGGGSPGGGRLTSTKVKALFVHLRKIANHPLLVRERYGDAEVAEIVDVCHRRGVFGHEAPLAKVESHVRSLSDFDLHQLCGEQGHLSKLCLPVSAFAEAAKTAALVKLLDEIKSKGSRPLIFSQWKIVLDILEWVLRSRGHVFVRLDGSTDVHERQQICDAFNRPGSEIFAFLLSTRAGGQGLNLTGADTVIIHDCDFNPQIDRQAEDRCHRLGQTRPVTVHRLVTAGTVDERIVQIAERKLDLDAAVLSDTKAMAAEENKAMHSIIEDLLG</sequence>
<dbReference type="InterPro" id="IPR014001">
    <property type="entry name" value="Helicase_ATP-bd"/>
</dbReference>
<dbReference type="EMBL" id="CP001575">
    <property type="protein sequence ID" value="ACO69579.1"/>
    <property type="molecule type" value="Genomic_DNA"/>
</dbReference>
<dbReference type="InterPro" id="IPR000330">
    <property type="entry name" value="SNF2_N"/>
</dbReference>
<dbReference type="Proteomes" id="UP000002009">
    <property type="component" value="Chromosome 8"/>
</dbReference>
<dbReference type="InParanoid" id="C1FGP8"/>
<dbReference type="GO" id="GO:0016787">
    <property type="term" value="F:hydrolase activity"/>
    <property type="evidence" value="ECO:0007669"/>
    <property type="project" value="UniProtKB-KW"/>
</dbReference>
<evidence type="ECO:0000259" key="4">
    <source>
        <dbReference type="PROSITE" id="PS51194"/>
    </source>
</evidence>
<feature type="compositionally biased region" description="Low complexity" evidence="2">
    <location>
        <begin position="41"/>
        <end position="56"/>
    </location>
</feature>
<keyword evidence="6" id="KW-1185">Reference proteome</keyword>
<dbReference type="CDD" id="cd18793">
    <property type="entry name" value="SF2_C_SNF"/>
    <property type="match status" value="1"/>
</dbReference>
<dbReference type="RefSeq" id="XP_002508321.1">
    <property type="nucleotide sequence ID" value="XM_002508275.1"/>
</dbReference>
<feature type="compositionally biased region" description="Basic residues" evidence="2">
    <location>
        <begin position="1"/>
        <end position="10"/>
    </location>
</feature>
<dbReference type="Pfam" id="PF00176">
    <property type="entry name" value="SNF2-rel_dom"/>
    <property type="match status" value="1"/>
</dbReference>
<name>C1FGP8_MICCC</name>
<feature type="region of interest" description="Disordered" evidence="2">
    <location>
        <begin position="145"/>
        <end position="166"/>
    </location>
</feature>
<evidence type="ECO:0000313" key="6">
    <source>
        <dbReference type="Proteomes" id="UP000002009"/>
    </source>
</evidence>
<dbReference type="CDD" id="cd17919">
    <property type="entry name" value="DEXHc_Snf"/>
    <property type="match status" value="1"/>
</dbReference>
<reference evidence="5 6" key="1">
    <citation type="journal article" date="2009" name="Science">
        <title>Green evolution and dynamic adaptations revealed by genomes of the marine picoeukaryotes Micromonas.</title>
        <authorList>
            <person name="Worden A.Z."/>
            <person name="Lee J.H."/>
            <person name="Mock T."/>
            <person name="Rouze P."/>
            <person name="Simmons M.P."/>
            <person name="Aerts A.L."/>
            <person name="Allen A.E."/>
            <person name="Cuvelier M.L."/>
            <person name="Derelle E."/>
            <person name="Everett M.V."/>
            <person name="Foulon E."/>
            <person name="Grimwood J."/>
            <person name="Gundlach H."/>
            <person name="Henrissat B."/>
            <person name="Napoli C."/>
            <person name="McDonald S.M."/>
            <person name="Parker M.S."/>
            <person name="Rombauts S."/>
            <person name="Salamov A."/>
            <person name="Von Dassow P."/>
            <person name="Badger J.H."/>
            <person name="Coutinho P.M."/>
            <person name="Demir E."/>
            <person name="Dubchak I."/>
            <person name="Gentemann C."/>
            <person name="Eikrem W."/>
            <person name="Gready J.E."/>
            <person name="John U."/>
            <person name="Lanier W."/>
            <person name="Lindquist E.A."/>
            <person name="Lucas S."/>
            <person name="Mayer K.F."/>
            <person name="Moreau H."/>
            <person name="Not F."/>
            <person name="Otillar R."/>
            <person name="Panaud O."/>
            <person name="Pangilinan J."/>
            <person name="Paulsen I."/>
            <person name="Piegu B."/>
            <person name="Poliakov A."/>
            <person name="Robbens S."/>
            <person name="Schmutz J."/>
            <person name="Toulza E."/>
            <person name="Wyss T."/>
            <person name="Zelensky A."/>
            <person name="Zhou K."/>
            <person name="Armbrust E.V."/>
            <person name="Bhattacharya D."/>
            <person name="Goodenough U.W."/>
            <person name="Van de Peer Y."/>
            <person name="Grigoriev I.V."/>
        </authorList>
    </citation>
    <scope>NUCLEOTIDE SEQUENCE [LARGE SCALE GENOMIC DNA]</scope>
    <source>
        <strain evidence="6">RCC299 / NOUM17</strain>
    </source>
</reference>
<feature type="region of interest" description="Disordered" evidence="2">
    <location>
        <begin position="1"/>
        <end position="113"/>
    </location>
</feature>
<proteinExistence type="predicted"/>
<keyword evidence="1" id="KW-0378">Hydrolase</keyword>
<dbReference type="InterPro" id="IPR027417">
    <property type="entry name" value="P-loop_NTPase"/>
</dbReference>
<dbReference type="STRING" id="296587.C1FGP8"/>
<dbReference type="SUPFAM" id="SSF52540">
    <property type="entry name" value="P-loop containing nucleoside triphosphate hydrolases"/>
    <property type="match status" value="2"/>
</dbReference>
<dbReference type="SMART" id="SM00487">
    <property type="entry name" value="DEXDc"/>
    <property type="match status" value="1"/>
</dbReference>
<accession>C1FGP8</accession>
<evidence type="ECO:0000256" key="2">
    <source>
        <dbReference type="SAM" id="MobiDB-lite"/>
    </source>
</evidence>
<dbReference type="OrthoDB" id="1738433at2759"/>
<dbReference type="FunCoup" id="C1FGP8">
    <property type="interactions" value="1693"/>
</dbReference>